<proteinExistence type="predicted"/>
<evidence type="ECO:0000313" key="1">
    <source>
        <dbReference type="EMBL" id="CAF1663259.1"/>
    </source>
</evidence>
<gene>
    <name evidence="1" type="ORF">OVA965_LOCUS45392</name>
    <name evidence="2" type="ORF">TMI583_LOCUS48852</name>
</gene>
<dbReference type="InterPro" id="IPR013783">
    <property type="entry name" value="Ig-like_fold"/>
</dbReference>
<sequence length="139" mass="15886">MFLKSGESKILKILANPSREGHFEESLVCCIKENPEPIIYKLCCDGCTADLIVEPNSFDFGQVLLYRKESRIIRLKNSKLIPVRWRLFGVGQDGIGQEFSTRTDTGIVEPLTTYDLQLNYYASRPRTPQSQKAKMQLKL</sequence>
<dbReference type="AlphaFoldDB" id="A0A8S2XXF7"/>
<feature type="non-terminal residue" evidence="2">
    <location>
        <position position="1"/>
    </location>
</feature>
<name>A0A8S2XXF7_9BILA</name>
<dbReference type="Proteomes" id="UP000677228">
    <property type="component" value="Unassembled WGS sequence"/>
</dbReference>
<dbReference type="GO" id="GO:0005930">
    <property type="term" value="C:axoneme"/>
    <property type="evidence" value="ECO:0007669"/>
    <property type="project" value="TreeGrafter"/>
</dbReference>
<reference evidence="2" key="1">
    <citation type="submission" date="2021-02" db="EMBL/GenBank/DDBJ databases">
        <authorList>
            <person name="Nowell W R."/>
        </authorList>
    </citation>
    <scope>NUCLEOTIDE SEQUENCE</scope>
</reference>
<protein>
    <submittedName>
        <fullName evidence="2">Uncharacterized protein</fullName>
    </submittedName>
</protein>
<evidence type="ECO:0000313" key="3">
    <source>
        <dbReference type="Proteomes" id="UP000682733"/>
    </source>
</evidence>
<dbReference type="EMBL" id="CAJNOK010071102">
    <property type="protein sequence ID" value="CAF1663259.1"/>
    <property type="molecule type" value="Genomic_DNA"/>
</dbReference>
<dbReference type="PANTHER" id="PTHR23053:SF0">
    <property type="entry name" value="HYDROCEPHALUS-INDUCING PROTEIN HOMOLOG"/>
    <property type="match status" value="1"/>
</dbReference>
<dbReference type="GO" id="GO:0003341">
    <property type="term" value="P:cilium movement"/>
    <property type="evidence" value="ECO:0007669"/>
    <property type="project" value="TreeGrafter"/>
</dbReference>
<dbReference type="EMBL" id="CAJOBA010102305">
    <property type="protein sequence ID" value="CAF4524674.1"/>
    <property type="molecule type" value="Genomic_DNA"/>
</dbReference>
<comment type="caution">
    <text evidence="2">The sequence shown here is derived from an EMBL/GenBank/DDBJ whole genome shotgun (WGS) entry which is preliminary data.</text>
</comment>
<evidence type="ECO:0000313" key="2">
    <source>
        <dbReference type="EMBL" id="CAF4524674.1"/>
    </source>
</evidence>
<dbReference type="InterPro" id="IPR033305">
    <property type="entry name" value="Hydin-like"/>
</dbReference>
<dbReference type="Proteomes" id="UP000682733">
    <property type="component" value="Unassembled WGS sequence"/>
</dbReference>
<dbReference type="Gene3D" id="2.60.40.10">
    <property type="entry name" value="Immunoglobulins"/>
    <property type="match status" value="1"/>
</dbReference>
<dbReference type="PANTHER" id="PTHR23053">
    <property type="entry name" value="DLEC1 DELETED IN LUNG AND ESOPHAGEAL CANCER 1"/>
    <property type="match status" value="1"/>
</dbReference>
<dbReference type="GO" id="GO:1904158">
    <property type="term" value="P:axonemal central apparatus assembly"/>
    <property type="evidence" value="ECO:0007669"/>
    <property type="project" value="TreeGrafter"/>
</dbReference>
<accession>A0A8S2XXF7</accession>
<organism evidence="2 3">
    <name type="scientific">Didymodactylos carnosus</name>
    <dbReference type="NCBI Taxonomy" id="1234261"/>
    <lineage>
        <taxon>Eukaryota</taxon>
        <taxon>Metazoa</taxon>
        <taxon>Spiralia</taxon>
        <taxon>Gnathifera</taxon>
        <taxon>Rotifera</taxon>
        <taxon>Eurotatoria</taxon>
        <taxon>Bdelloidea</taxon>
        <taxon>Philodinida</taxon>
        <taxon>Philodinidae</taxon>
        <taxon>Didymodactylos</taxon>
    </lineage>
</organism>